<feature type="region of interest" description="Disordered" evidence="1">
    <location>
        <begin position="70"/>
        <end position="112"/>
    </location>
</feature>
<evidence type="ECO:0000313" key="3">
    <source>
        <dbReference type="Proteomes" id="UP001309876"/>
    </source>
</evidence>
<dbReference type="Proteomes" id="UP001309876">
    <property type="component" value="Unassembled WGS sequence"/>
</dbReference>
<gene>
    <name evidence="2" type="ORF">LTR05_007168</name>
</gene>
<comment type="caution">
    <text evidence="2">The sequence shown here is derived from an EMBL/GenBank/DDBJ whole genome shotgun (WGS) entry which is preliminary data.</text>
</comment>
<evidence type="ECO:0000256" key="1">
    <source>
        <dbReference type="SAM" id="MobiDB-lite"/>
    </source>
</evidence>
<name>A0AAN7SUK5_9EURO</name>
<organism evidence="2 3">
    <name type="scientific">Lithohypha guttulata</name>
    <dbReference type="NCBI Taxonomy" id="1690604"/>
    <lineage>
        <taxon>Eukaryota</taxon>
        <taxon>Fungi</taxon>
        <taxon>Dikarya</taxon>
        <taxon>Ascomycota</taxon>
        <taxon>Pezizomycotina</taxon>
        <taxon>Eurotiomycetes</taxon>
        <taxon>Chaetothyriomycetidae</taxon>
        <taxon>Chaetothyriales</taxon>
        <taxon>Trichomeriaceae</taxon>
        <taxon>Lithohypha</taxon>
    </lineage>
</organism>
<dbReference type="EMBL" id="JAVRRJ010000008">
    <property type="protein sequence ID" value="KAK5082026.1"/>
    <property type="molecule type" value="Genomic_DNA"/>
</dbReference>
<evidence type="ECO:0000313" key="2">
    <source>
        <dbReference type="EMBL" id="KAK5082026.1"/>
    </source>
</evidence>
<feature type="compositionally biased region" description="Polar residues" evidence="1">
    <location>
        <begin position="82"/>
        <end position="110"/>
    </location>
</feature>
<reference evidence="2 3" key="1">
    <citation type="submission" date="2023-08" db="EMBL/GenBank/DDBJ databases">
        <title>Black Yeasts Isolated from many extreme environments.</title>
        <authorList>
            <person name="Coleine C."/>
            <person name="Stajich J.E."/>
            <person name="Selbmann L."/>
        </authorList>
    </citation>
    <scope>NUCLEOTIDE SEQUENCE [LARGE SCALE GENOMIC DNA]</scope>
    <source>
        <strain evidence="2 3">CCFEE 5910</strain>
    </source>
</reference>
<dbReference type="AlphaFoldDB" id="A0AAN7SUK5"/>
<accession>A0AAN7SUK5</accession>
<protein>
    <submittedName>
        <fullName evidence="2">Uncharacterized protein</fullName>
    </submittedName>
</protein>
<proteinExistence type="predicted"/>
<keyword evidence="3" id="KW-1185">Reference proteome</keyword>
<sequence length="181" mass="19981">MPIPIDPSPINPHVHERGWHKSPIPQILENIPDNLTLNRKLQQILSWSLQRPEDQVLQTKSGLTFADNIGEAVPTKPHTDQSETNYTSDLPVTDGSDASSTTFSPKSNTAGGFRSRLKQIRQDIATKIASKDQGKARVTDDYASTGSNEVAENRECISCFDEFMKDNLVMPESNGSDGDDK</sequence>